<organism evidence="1 2">
    <name type="scientific">Paracoccus alkanivorans</name>
    <dbReference type="NCBI Taxonomy" id="2116655"/>
    <lineage>
        <taxon>Bacteria</taxon>
        <taxon>Pseudomonadati</taxon>
        <taxon>Pseudomonadota</taxon>
        <taxon>Alphaproteobacteria</taxon>
        <taxon>Rhodobacterales</taxon>
        <taxon>Paracoccaceae</taxon>
        <taxon>Paracoccus</taxon>
    </lineage>
</organism>
<dbReference type="EMBL" id="QOKZ01000007">
    <property type="protein sequence ID" value="RMC33192.1"/>
    <property type="molecule type" value="Genomic_DNA"/>
</dbReference>
<dbReference type="Proteomes" id="UP000273516">
    <property type="component" value="Unassembled WGS sequence"/>
</dbReference>
<dbReference type="OrthoDB" id="2801014at2"/>
<gene>
    <name evidence="1" type="ORF">C9E81_16760</name>
</gene>
<proteinExistence type="predicted"/>
<evidence type="ECO:0000313" key="1">
    <source>
        <dbReference type="EMBL" id="RMC33192.1"/>
    </source>
</evidence>
<dbReference type="AlphaFoldDB" id="A0A3M0M5Y6"/>
<dbReference type="RefSeq" id="WP_122113505.1">
    <property type="nucleotide sequence ID" value="NZ_QOKZ01000007.1"/>
</dbReference>
<comment type="caution">
    <text evidence="1">The sequence shown here is derived from an EMBL/GenBank/DDBJ whole genome shotgun (WGS) entry which is preliminary data.</text>
</comment>
<reference evidence="1 2" key="1">
    <citation type="submission" date="2018-07" db="EMBL/GenBank/DDBJ databases">
        <authorList>
            <person name="Zhang Y."/>
            <person name="Wang L."/>
            <person name="Ma S."/>
        </authorList>
    </citation>
    <scope>NUCLEOTIDE SEQUENCE [LARGE SCALE GENOMIC DNA]</scope>
    <source>
        <strain evidence="1 2">4-2</strain>
    </source>
</reference>
<sequence>MTDMIVYRHIFWPIYPSFCAAPFRPSENMRPVILTGEWLPKDLLLSRTPAGWRLAAVIDFGGVMTLL</sequence>
<evidence type="ECO:0000313" key="2">
    <source>
        <dbReference type="Proteomes" id="UP000273516"/>
    </source>
</evidence>
<accession>A0A3M0M5Y6</accession>
<keyword evidence="2" id="KW-1185">Reference proteome</keyword>
<protein>
    <submittedName>
        <fullName evidence="1">Uncharacterized protein</fullName>
    </submittedName>
</protein>
<name>A0A3M0M5Y6_9RHOB</name>